<comment type="catalytic activity">
    <reaction evidence="8">
        <text>L-seryl-[protein] + ATP = O-phospho-L-seryl-[protein] + ADP + H(+)</text>
        <dbReference type="Rhea" id="RHEA:17989"/>
        <dbReference type="Rhea" id="RHEA-COMP:9863"/>
        <dbReference type="Rhea" id="RHEA-COMP:11604"/>
        <dbReference type="ChEBI" id="CHEBI:15378"/>
        <dbReference type="ChEBI" id="CHEBI:29999"/>
        <dbReference type="ChEBI" id="CHEBI:30616"/>
        <dbReference type="ChEBI" id="CHEBI:83421"/>
        <dbReference type="ChEBI" id="CHEBI:456216"/>
        <dbReference type="EC" id="2.7.11.1"/>
    </reaction>
</comment>
<organism evidence="10 11">
    <name type="scientific">Rhizophagus irregularis (strain DAOM 181602 / DAOM 197198 / MUCL 43194)</name>
    <name type="common">Arbuscular mycorrhizal fungus</name>
    <name type="synonym">Glomus intraradices</name>
    <dbReference type="NCBI Taxonomy" id="747089"/>
    <lineage>
        <taxon>Eukaryota</taxon>
        <taxon>Fungi</taxon>
        <taxon>Fungi incertae sedis</taxon>
        <taxon>Mucoromycota</taxon>
        <taxon>Glomeromycotina</taxon>
        <taxon>Glomeromycetes</taxon>
        <taxon>Glomerales</taxon>
        <taxon>Glomeraceae</taxon>
        <taxon>Rhizophagus</taxon>
    </lineage>
</organism>
<sequence>MGSYGICKECEQENTGYQWCITSINHYRVLKWIPYNKFYDIEYTAKGGFGKYIKQNGLTDIFIIGMKIKWKRFNSNEIVALKIYGITRDPEKKNYMMVLQYAEVGSSRNYLNKYYSKLDWTTKLFYLWHIAYGLETIHERELIHRDLHIGNILEFIGCTSITDMGLCKPADYNSSENSKNRIYDVLPYVAPEI</sequence>
<dbReference type="SUPFAM" id="SSF56112">
    <property type="entry name" value="Protein kinase-like (PK-like)"/>
    <property type="match status" value="1"/>
</dbReference>
<evidence type="ECO:0000256" key="5">
    <source>
        <dbReference type="ARBA" id="ARBA00022777"/>
    </source>
</evidence>
<dbReference type="EC" id="2.7.11.1" evidence="1"/>
<dbReference type="AlphaFoldDB" id="A0A2P4QJ27"/>
<keyword evidence="5" id="KW-0418">Kinase</keyword>
<dbReference type="InterPro" id="IPR050236">
    <property type="entry name" value="Ser_Thr_kinase_AGC"/>
</dbReference>
<evidence type="ECO:0000256" key="1">
    <source>
        <dbReference type="ARBA" id="ARBA00012513"/>
    </source>
</evidence>
<dbReference type="Proteomes" id="UP000018888">
    <property type="component" value="Unassembled WGS sequence"/>
</dbReference>
<name>A0A2P4QJ27_RHIID</name>
<comment type="catalytic activity">
    <reaction evidence="7">
        <text>L-threonyl-[protein] + ATP = O-phospho-L-threonyl-[protein] + ADP + H(+)</text>
        <dbReference type="Rhea" id="RHEA:46608"/>
        <dbReference type="Rhea" id="RHEA-COMP:11060"/>
        <dbReference type="Rhea" id="RHEA-COMP:11605"/>
        <dbReference type="ChEBI" id="CHEBI:15378"/>
        <dbReference type="ChEBI" id="CHEBI:30013"/>
        <dbReference type="ChEBI" id="CHEBI:30616"/>
        <dbReference type="ChEBI" id="CHEBI:61977"/>
        <dbReference type="ChEBI" id="CHEBI:456216"/>
        <dbReference type="EC" id="2.7.11.1"/>
    </reaction>
</comment>
<dbReference type="PROSITE" id="PS50011">
    <property type="entry name" value="PROTEIN_KINASE_DOM"/>
    <property type="match status" value="1"/>
</dbReference>
<evidence type="ECO:0000256" key="6">
    <source>
        <dbReference type="ARBA" id="ARBA00022840"/>
    </source>
</evidence>
<evidence type="ECO:0000259" key="9">
    <source>
        <dbReference type="PROSITE" id="PS50011"/>
    </source>
</evidence>
<evidence type="ECO:0000256" key="8">
    <source>
        <dbReference type="ARBA" id="ARBA00048679"/>
    </source>
</evidence>
<keyword evidence="4" id="KW-0547">Nucleotide-binding</keyword>
<accession>A0A2P4QJ27</accession>
<dbReference type="Pfam" id="PF07714">
    <property type="entry name" value="PK_Tyr_Ser-Thr"/>
    <property type="match status" value="1"/>
</dbReference>
<proteinExistence type="predicted"/>
<evidence type="ECO:0000313" key="11">
    <source>
        <dbReference type="Proteomes" id="UP000018888"/>
    </source>
</evidence>
<keyword evidence="3" id="KW-0808">Transferase</keyword>
<dbReference type="Gene3D" id="1.10.510.10">
    <property type="entry name" value="Transferase(Phosphotransferase) domain 1"/>
    <property type="match status" value="1"/>
</dbReference>
<comment type="caution">
    <text evidence="10">The sequence shown here is derived from an EMBL/GenBank/DDBJ whole genome shotgun (WGS) entry which is preliminary data.</text>
</comment>
<dbReference type="InterPro" id="IPR011009">
    <property type="entry name" value="Kinase-like_dom_sf"/>
</dbReference>
<evidence type="ECO:0000256" key="4">
    <source>
        <dbReference type="ARBA" id="ARBA00022741"/>
    </source>
</evidence>
<dbReference type="InterPro" id="IPR001245">
    <property type="entry name" value="Ser-Thr/Tyr_kinase_cat_dom"/>
</dbReference>
<evidence type="ECO:0000256" key="2">
    <source>
        <dbReference type="ARBA" id="ARBA00022527"/>
    </source>
</evidence>
<dbReference type="GO" id="GO:0004674">
    <property type="term" value="F:protein serine/threonine kinase activity"/>
    <property type="evidence" value="ECO:0007669"/>
    <property type="project" value="UniProtKB-KW"/>
</dbReference>
<keyword evidence="2" id="KW-0723">Serine/threonine-protein kinase</keyword>
<protein>
    <recommendedName>
        <fullName evidence="1">non-specific serine/threonine protein kinase</fullName>
        <ecNumber evidence="1">2.7.11.1</ecNumber>
    </recommendedName>
</protein>
<dbReference type="PANTHER" id="PTHR24356">
    <property type="entry name" value="SERINE/THREONINE-PROTEIN KINASE"/>
    <property type="match status" value="1"/>
</dbReference>
<evidence type="ECO:0000256" key="7">
    <source>
        <dbReference type="ARBA" id="ARBA00047899"/>
    </source>
</evidence>
<keyword evidence="11" id="KW-1185">Reference proteome</keyword>
<reference evidence="10 11" key="2">
    <citation type="journal article" date="2018" name="New Phytol.">
        <title>High intraspecific genome diversity in the model arbuscular mycorrhizal symbiont Rhizophagus irregularis.</title>
        <authorList>
            <person name="Chen E.C.H."/>
            <person name="Morin E."/>
            <person name="Beaudet D."/>
            <person name="Noel J."/>
            <person name="Yildirir G."/>
            <person name="Ndikumana S."/>
            <person name="Charron P."/>
            <person name="St-Onge C."/>
            <person name="Giorgi J."/>
            <person name="Kruger M."/>
            <person name="Marton T."/>
            <person name="Ropars J."/>
            <person name="Grigoriev I.V."/>
            <person name="Hainaut M."/>
            <person name="Henrissat B."/>
            <person name="Roux C."/>
            <person name="Martin F."/>
            <person name="Corradi N."/>
        </authorList>
    </citation>
    <scope>NUCLEOTIDE SEQUENCE [LARGE SCALE GENOMIC DNA]</scope>
    <source>
        <strain evidence="10 11">DAOM 197198</strain>
    </source>
</reference>
<dbReference type="PANTHER" id="PTHR24356:SF1">
    <property type="entry name" value="SERINE_THREONINE-PROTEIN KINASE GREATWALL"/>
    <property type="match status" value="1"/>
</dbReference>
<keyword evidence="6" id="KW-0067">ATP-binding</keyword>
<feature type="domain" description="Protein kinase" evidence="9">
    <location>
        <begin position="1"/>
        <end position="193"/>
    </location>
</feature>
<dbReference type="GO" id="GO:0035556">
    <property type="term" value="P:intracellular signal transduction"/>
    <property type="evidence" value="ECO:0007669"/>
    <property type="project" value="TreeGrafter"/>
</dbReference>
<dbReference type="GO" id="GO:0005524">
    <property type="term" value="F:ATP binding"/>
    <property type="evidence" value="ECO:0007669"/>
    <property type="project" value="UniProtKB-KW"/>
</dbReference>
<gene>
    <name evidence="10" type="ORF">GLOIN_2v1767481</name>
</gene>
<evidence type="ECO:0000256" key="3">
    <source>
        <dbReference type="ARBA" id="ARBA00022679"/>
    </source>
</evidence>
<reference evidence="10 11" key="1">
    <citation type="journal article" date="2013" name="Proc. Natl. Acad. Sci. U.S.A.">
        <title>Genome of an arbuscular mycorrhizal fungus provides insight into the oldest plant symbiosis.</title>
        <authorList>
            <person name="Tisserant E."/>
            <person name="Malbreil M."/>
            <person name="Kuo A."/>
            <person name="Kohler A."/>
            <person name="Symeonidi A."/>
            <person name="Balestrini R."/>
            <person name="Charron P."/>
            <person name="Duensing N."/>
            <person name="Frei Dit Frey N."/>
            <person name="Gianinazzi-Pearson V."/>
            <person name="Gilbert L.B."/>
            <person name="Handa Y."/>
            <person name="Herr J.R."/>
            <person name="Hijri M."/>
            <person name="Koul R."/>
            <person name="Kawaguchi M."/>
            <person name="Krajinski F."/>
            <person name="Lammers P.J."/>
            <person name="Masclaux F.G."/>
            <person name="Murat C."/>
            <person name="Morin E."/>
            <person name="Ndikumana S."/>
            <person name="Pagni M."/>
            <person name="Petitpierre D."/>
            <person name="Requena N."/>
            <person name="Rosikiewicz P."/>
            <person name="Riley R."/>
            <person name="Saito K."/>
            <person name="San Clemente H."/>
            <person name="Shapiro H."/>
            <person name="van Tuinen D."/>
            <person name="Becard G."/>
            <person name="Bonfante P."/>
            <person name="Paszkowski U."/>
            <person name="Shachar-Hill Y.Y."/>
            <person name="Tuskan G.A."/>
            <person name="Young P.W."/>
            <person name="Sanders I.R."/>
            <person name="Henrissat B."/>
            <person name="Rensing S.A."/>
            <person name="Grigoriev I.V."/>
            <person name="Corradi N."/>
            <person name="Roux C."/>
            <person name="Martin F."/>
        </authorList>
    </citation>
    <scope>NUCLEOTIDE SEQUENCE [LARGE SCALE GENOMIC DNA]</scope>
    <source>
        <strain evidence="10 11">DAOM 197198</strain>
    </source>
</reference>
<dbReference type="InterPro" id="IPR000719">
    <property type="entry name" value="Prot_kinase_dom"/>
</dbReference>
<evidence type="ECO:0000313" key="10">
    <source>
        <dbReference type="EMBL" id="POG77652.1"/>
    </source>
</evidence>
<dbReference type="EMBL" id="AUPC02000038">
    <property type="protein sequence ID" value="POG77652.1"/>
    <property type="molecule type" value="Genomic_DNA"/>
</dbReference>